<comment type="similarity">
    <text evidence="1">Belongs to the GHMP kinase family. GalK subfamily.</text>
</comment>
<dbReference type="SUPFAM" id="SSF54211">
    <property type="entry name" value="Ribosomal protein S5 domain 2-like"/>
    <property type="match status" value="1"/>
</dbReference>
<evidence type="ECO:0000256" key="7">
    <source>
        <dbReference type="ARBA" id="ARBA00022842"/>
    </source>
</evidence>
<dbReference type="Pfam" id="PF08544">
    <property type="entry name" value="GHMP_kinases_C"/>
    <property type="match status" value="1"/>
</dbReference>
<evidence type="ECO:0000256" key="1">
    <source>
        <dbReference type="ARBA" id="ARBA00006566"/>
    </source>
</evidence>
<evidence type="ECO:0000259" key="10">
    <source>
        <dbReference type="Pfam" id="PF08544"/>
    </source>
</evidence>
<dbReference type="InterPro" id="IPR019539">
    <property type="entry name" value="GalKase_N"/>
</dbReference>
<dbReference type="GO" id="GO:0046872">
    <property type="term" value="F:metal ion binding"/>
    <property type="evidence" value="ECO:0007669"/>
    <property type="project" value="UniProtKB-KW"/>
</dbReference>
<dbReference type="PIRSF" id="PIRSF000530">
    <property type="entry name" value="Galactokinase"/>
    <property type="match status" value="1"/>
</dbReference>
<dbReference type="PRINTS" id="PR00959">
    <property type="entry name" value="MEVGALKINASE"/>
</dbReference>
<sequence>MAEDIPSLEEIIQSASELFRKTYHEEPNVIVQAPGRVNLIGEHTDYNDGFVLPMALPLRTVIVGRPITGTKATIISSASEAKSAAESHTFDISKDAIKPGEPKWANYIKGVLANYMGGPIPAFEAAIVTSVPIGGGLSSSASLEVATYMFLDCISGEKVLVSKVQKALACQKAEHEFASMPCGIMDQFISLLAEERNALLIDCRDMTYSLVPFNDPDIVILVTNSNVKHALTGSEYPTRRKQCENAAKMMGKKTLRECSMKDVEQIAHQTGYEDEYRRARHVVSEIIRTQKAAKLFAEKKFAEVGKLMTESHVSLRDDYDVSCSELDHLVELALEVDGVFGSRMTGGGFGGCTVTLVRADSVDRVISNIKKNYKLNPTFYICKPSQGANIIRRPS</sequence>
<protein>
    <recommendedName>
        <fullName evidence="14">Galactokinase</fullName>
    </recommendedName>
</protein>
<evidence type="ECO:0000256" key="2">
    <source>
        <dbReference type="ARBA" id="ARBA00022679"/>
    </source>
</evidence>
<comment type="caution">
    <text evidence="12">The sequence shown here is derived from an EMBL/GenBank/DDBJ whole genome shotgun (WGS) entry which is preliminary data.</text>
</comment>
<dbReference type="PRINTS" id="PR00473">
    <property type="entry name" value="GALCTOKINASE"/>
</dbReference>
<dbReference type="GO" id="GO:0005996">
    <property type="term" value="P:monosaccharide metabolic process"/>
    <property type="evidence" value="ECO:0007669"/>
    <property type="project" value="UniProtKB-ARBA"/>
</dbReference>
<reference evidence="12 13" key="1">
    <citation type="journal article" date="2021" name="BMC Biol.">
        <title>Horizontally acquired antibacterial genes associated with adaptive radiation of ladybird beetles.</title>
        <authorList>
            <person name="Li H.S."/>
            <person name="Tang X.F."/>
            <person name="Huang Y.H."/>
            <person name="Xu Z.Y."/>
            <person name="Chen M.L."/>
            <person name="Du X.Y."/>
            <person name="Qiu B.Y."/>
            <person name="Chen P.T."/>
            <person name="Zhang W."/>
            <person name="Slipinski A."/>
            <person name="Escalona H.E."/>
            <person name="Waterhouse R.M."/>
            <person name="Zwick A."/>
            <person name="Pang H."/>
        </authorList>
    </citation>
    <scope>NUCLEOTIDE SEQUENCE [LARGE SCALE GENOMIC DNA]</scope>
    <source>
        <strain evidence="12">SYSU2018</strain>
    </source>
</reference>
<dbReference type="Proteomes" id="UP001516400">
    <property type="component" value="Unassembled WGS sequence"/>
</dbReference>
<keyword evidence="4" id="KW-0547">Nucleotide-binding</keyword>
<dbReference type="Gene3D" id="3.30.230.10">
    <property type="match status" value="1"/>
</dbReference>
<accession>A0ABD2N6M1</accession>
<keyword evidence="13" id="KW-1185">Reference proteome</keyword>
<dbReference type="SUPFAM" id="SSF55060">
    <property type="entry name" value="GHMP Kinase, C-terminal domain"/>
    <property type="match status" value="1"/>
</dbReference>
<organism evidence="12 13">
    <name type="scientific">Cryptolaemus montrouzieri</name>
    <dbReference type="NCBI Taxonomy" id="559131"/>
    <lineage>
        <taxon>Eukaryota</taxon>
        <taxon>Metazoa</taxon>
        <taxon>Ecdysozoa</taxon>
        <taxon>Arthropoda</taxon>
        <taxon>Hexapoda</taxon>
        <taxon>Insecta</taxon>
        <taxon>Pterygota</taxon>
        <taxon>Neoptera</taxon>
        <taxon>Endopterygota</taxon>
        <taxon>Coleoptera</taxon>
        <taxon>Polyphaga</taxon>
        <taxon>Cucujiformia</taxon>
        <taxon>Coccinelloidea</taxon>
        <taxon>Coccinellidae</taxon>
        <taxon>Scymninae</taxon>
        <taxon>Scymnini</taxon>
        <taxon>Cryptolaemus</taxon>
    </lineage>
</organism>
<dbReference type="InterPro" id="IPR020568">
    <property type="entry name" value="Ribosomal_Su5_D2-typ_SF"/>
</dbReference>
<name>A0ABD2N6M1_9CUCU</name>
<dbReference type="Pfam" id="PF00288">
    <property type="entry name" value="GHMP_kinases_N"/>
    <property type="match status" value="1"/>
</dbReference>
<dbReference type="EMBL" id="JABFTP020000062">
    <property type="protein sequence ID" value="KAL3274425.1"/>
    <property type="molecule type" value="Genomic_DNA"/>
</dbReference>
<dbReference type="InterPro" id="IPR036554">
    <property type="entry name" value="GHMP_kinase_C_sf"/>
</dbReference>
<evidence type="ECO:0000256" key="4">
    <source>
        <dbReference type="ARBA" id="ARBA00022741"/>
    </source>
</evidence>
<evidence type="ECO:0000313" key="12">
    <source>
        <dbReference type="EMBL" id="KAL3274425.1"/>
    </source>
</evidence>
<feature type="domain" description="GHMP kinase N-terminal" evidence="9">
    <location>
        <begin position="106"/>
        <end position="192"/>
    </location>
</feature>
<dbReference type="FunFam" id="3.30.230.10:FF:000040">
    <property type="entry name" value="Galactokinase 1"/>
    <property type="match status" value="1"/>
</dbReference>
<dbReference type="PROSITE" id="PS00627">
    <property type="entry name" value="GHMP_KINASES_ATP"/>
    <property type="match status" value="1"/>
</dbReference>
<dbReference type="FunFam" id="3.30.70.890:FF:000001">
    <property type="entry name" value="Galactokinase"/>
    <property type="match status" value="1"/>
</dbReference>
<dbReference type="GO" id="GO:0004335">
    <property type="term" value="F:galactokinase activity"/>
    <property type="evidence" value="ECO:0007669"/>
    <property type="project" value="UniProtKB-ARBA"/>
</dbReference>
<dbReference type="PANTHER" id="PTHR10457">
    <property type="entry name" value="MEVALONATE KINASE/GALACTOKINASE"/>
    <property type="match status" value="1"/>
</dbReference>
<proteinExistence type="inferred from homology"/>
<evidence type="ECO:0000313" key="13">
    <source>
        <dbReference type="Proteomes" id="UP001516400"/>
    </source>
</evidence>
<evidence type="ECO:0000256" key="8">
    <source>
        <dbReference type="ARBA" id="ARBA00023277"/>
    </source>
</evidence>
<dbReference type="Gene3D" id="3.30.70.890">
    <property type="entry name" value="GHMP kinase, C-terminal domain"/>
    <property type="match status" value="1"/>
</dbReference>
<dbReference type="InterPro" id="IPR006206">
    <property type="entry name" value="Mevalonate/galactokinase"/>
</dbReference>
<evidence type="ECO:0000256" key="3">
    <source>
        <dbReference type="ARBA" id="ARBA00022723"/>
    </source>
</evidence>
<keyword evidence="8" id="KW-0119">Carbohydrate metabolism</keyword>
<keyword evidence="2" id="KW-0808">Transferase</keyword>
<keyword evidence="7" id="KW-0460">Magnesium</keyword>
<dbReference type="GO" id="GO:0005524">
    <property type="term" value="F:ATP binding"/>
    <property type="evidence" value="ECO:0007669"/>
    <property type="project" value="UniProtKB-KW"/>
</dbReference>
<gene>
    <name evidence="12" type="ORF">HHI36_015813</name>
</gene>
<evidence type="ECO:0000256" key="6">
    <source>
        <dbReference type="ARBA" id="ARBA00022840"/>
    </source>
</evidence>
<dbReference type="InterPro" id="IPR019741">
    <property type="entry name" value="Galactokinase_CS"/>
</dbReference>
<evidence type="ECO:0000259" key="9">
    <source>
        <dbReference type="Pfam" id="PF00288"/>
    </source>
</evidence>
<dbReference type="NCBIfam" id="TIGR00131">
    <property type="entry name" value="gal_kin"/>
    <property type="match status" value="1"/>
</dbReference>
<keyword evidence="6" id="KW-0067">ATP-binding</keyword>
<evidence type="ECO:0000256" key="5">
    <source>
        <dbReference type="ARBA" id="ARBA00022777"/>
    </source>
</evidence>
<dbReference type="InterPro" id="IPR013750">
    <property type="entry name" value="GHMP_kinase_C_dom"/>
</dbReference>
<keyword evidence="5" id="KW-0418">Kinase</keyword>
<dbReference type="InterPro" id="IPR006203">
    <property type="entry name" value="GHMP_knse_ATP-bd_CS"/>
</dbReference>
<dbReference type="InterPro" id="IPR000705">
    <property type="entry name" value="Galactokinase"/>
</dbReference>
<keyword evidence="3" id="KW-0479">Metal-binding</keyword>
<dbReference type="AlphaFoldDB" id="A0ABD2N6M1"/>
<evidence type="ECO:0000259" key="11">
    <source>
        <dbReference type="Pfam" id="PF10509"/>
    </source>
</evidence>
<dbReference type="InterPro" id="IPR014721">
    <property type="entry name" value="Ribsml_uS5_D2-typ_fold_subgr"/>
</dbReference>
<dbReference type="PROSITE" id="PS00106">
    <property type="entry name" value="GALACTOKINASE"/>
    <property type="match status" value="1"/>
</dbReference>
<dbReference type="Pfam" id="PF10509">
    <property type="entry name" value="GalKase_gal_bdg"/>
    <property type="match status" value="1"/>
</dbReference>
<feature type="domain" description="Galactokinase N-terminal" evidence="11">
    <location>
        <begin position="17"/>
        <end position="66"/>
    </location>
</feature>
<dbReference type="PANTHER" id="PTHR10457:SF7">
    <property type="entry name" value="GALACTOKINASE-RELATED"/>
    <property type="match status" value="1"/>
</dbReference>
<feature type="domain" description="GHMP kinase C-terminal" evidence="10">
    <location>
        <begin position="293"/>
        <end position="374"/>
    </location>
</feature>
<evidence type="ECO:0008006" key="14">
    <source>
        <dbReference type="Google" id="ProtNLM"/>
    </source>
</evidence>
<dbReference type="InterPro" id="IPR006204">
    <property type="entry name" value="GHMP_kinase_N_dom"/>
</dbReference>